<dbReference type="EMBL" id="UFSO01000002">
    <property type="protein sequence ID" value="SSY70031.1"/>
    <property type="molecule type" value="Genomic_DNA"/>
</dbReference>
<protein>
    <recommendedName>
        <fullName evidence="3">Single-stranded DNA-binding protein</fullName>
    </recommendedName>
</protein>
<dbReference type="OrthoDB" id="8813484at2"/>
<dbReference type="AlphaFoldDB" id="A0A376BJY8"/>
<organism evidence="1 2">
    <name type="scientific">Alysiella crassa</name>
    <dbReference type="NCBI Taxonomy" id="153491"/>
    <lineage>
        <taxon>Bacteria</taxon>
        <taxon>Pseudomonadati</taxon>
        <taxon>Pseudomonadota</taxon>
        <taxon>Betaproteobacteria</taxon>
        <taxon>Neisseriales</taxon>
        <taxon>Neisseriaceae</taxon>
        <taxon>Alysiella</taxon>
    </lineage>
</organism>
<dbReference type="RefSeq" id="WP_034293182.1">
    <property type="nucleotide sequence ID" value="NZ_CP091519.2"/>
</dbReference>
<proteinExistence type="predicted"/>
<dbReference type="Proteomes" id="UP000254209">
    <property type="component" value="Unassembled WGS sequence"/>
</dbReference>
<name>A0A376BJY8_9NEIS</name>
<evidence type="ECO:0000313" key="2">
    <source>
        <dbReference type="Proteomes" id="UP000254209"/>
    </source>
</evidence>
<evidence type="ECO:0008006" key="3">
    <source>
        <dbReference type="Google" id="ProtNLM"/>
    </source>
</evidence>
<accession>A0A376BJY8</accession>
<keyword evidence="2" id="KW-1185">Reference proteome</keyword>
<sequence length="121" mass="13306">MIDGVLSGKLLLPPKTMYTVRGTEYVIAKMTVYGYANSNLQVENLDGDIIAFDRAVCAELKNKKQGDVFSILGTITPILKKKPSTGQELPLTLYITARKLYDGYVTDQARGKGKIFQVLGC</sequence>
<reference evidence="1 2" key="1">
    <citation type="submission" date="2018-06" db="EMBL/GenBank/DDBJ databases">
        <authorList>
            <consortium name="Pathogen Informatics"/>
            <person name="Doyle S."/>
        </authorList>
    </citation>
    <scope>NUCLEOTIDE SEQUENCE [LARGE SCALE GENOMIC DNA]</scope>
    <source>
        <strain evidence="1 2">NCTC10283</strain>
    </source>
</reference>
<gene>
    <name evidence="1" type="ORF">NCTC10283_00094</name>
</gene>
<evidence type="ECO:0000313" key="1">
    <source>
        <dbReference type="EMBL" id="SSY70031.1"/>
    </source>
</evidence>